<proteinExistence type="predicted"/>
<evidence type="ECO:0000313" key="2">
    <source>
        <dbReference type="EMBL" id="KAF8781902.1"/>
    </source>
</evidence>
<dbReference type="Proteomes" id="UP000807504">
    <property type="component" value="Unassembled WGS sequence"/>
</dbReference>
<keyword evidence="1" id="KW-0812">Transmembrane</keyword>
<dbReference type="AlphaFoldDB" id="A0A8T0EZZ2"/>
<name>A0A8T0EZZ2_ARGBR</name>
<organism evidence="2 3">
    <name type="scientific">Argiope bruennichi</name>
    <name type="common">Wasp spider</name>
    <name type="synonym">Aranea bruennichi</name>
    <dbReference type="NCBI Taxonomy" id="94029"/>
    <lineage>
        <taxon>Eukaryota</taxon>
        <taxon>Metazoa</taxon>
        <taxon>Ecdysozoa</taxon>
        <taxon>Arthropoda</taxon>
        <taxon>Chelicerata</taxon>
        <taxon>Arachnida</taxon>
        <taxon>Araneae</taxon>
        <taxon>Araneomorphae</taxon>
        <taxon>Entelegynae</taxon>
        <taxon>Araneoidea</taxon>
        <taxon>Araneidae</taxon>
        <taxon>Argiope</taxon>
    </lineage>
</organism>
<reference evidence="2" key="1">
    <citation type="journal article" date="2020" name="bioRxiv">
        <title>Chromosome-level reference genome of the European wasp spider Argiope bruennichi: a resource for studies on range expansion and evolutionary adaptation.</title>
        <authorList>
            <person name="Sheffer M.M."/>
            <person name="Hoppe A."/>
            <person name="Krehenwinkel H."/>
            <person name="Uhl G."/>
            <person name="Kuss A.W."/>
            <person name="Jensen L."/>
            <person name="Jensen C."/>
            <person name="Gillespie R.G."/>
            <person name="Hoff K.J."/>
            <person name="Prost S."/>
        </authorList>
    </citation>
    <scope>NUCLEOTIDE SEQUENCE</scope>
</reference>
<comment type="caution">
    <text evidence="2">The sequence shown here is derived from an EMBL/GenBank/DDBJ whole genome shotgun (WGS) entry which is preliminary data.</text>
</comment>
<feature type="transmembrane region" description="Helical" evidence="1">
    <location>
        <begin position="6"/>
        <end position="25"/>
    </location>
</feature>
<dbReference type="EMBL" id="JABXBU010001863">
    <property type="protein sequence ID" value="KAF8781902.1"/>
    <property type="molecule type" value="Genomic_DNA"/>
</dbReference>
<sequence>MLNVMWKVYVAVFAIEMLIGFYLFSRFLKRLFAKRTRCIHGSPRLPGRGDMHTMQVSFFHLFSYASMALSPLDVNT</sequence>
<keyword evidence="3" id="KW-1185">Reference proteome</keyword>
<reference evidence="2" key="2">
    <citation type="submission" date="2020-06" db="EMBL/GenBank/DDBJ databases">
        <authorList>
            <person name="Sheffer M."/>
        </authorList>
    </citation>
    <scope>NUCLEOTIDE SEQUENCE</scope>
</reference>
<evidence type="ECO:0000256" key="1">
    <source>
        <dbReference type="SAM" id="Phobius"/>
    </source>
</evidence>
<protein>
    <submittedName>
        <fullName evidence="2">Uncharacterized protein</fullName>
    </submittedName>
</protein>
<keyword evidence="1" id="KW-1133">Transmembrane helix</keyword>
<evidence type="ECO:0000313" key="3">
    <source>
        <dbReference type="Proteomes" id="UP000807504"/>
    </source>
</evidence>
<accession>A0A8T0EZZ2</accession>
<gene>
    <name evidence="2" type="ORF">HNY73_012244</name>
</gene>
<keyword evidence="1" id="KW-0472">Membrane</keyword>